<feature type="transmembrane region" description="Helical" evidence="1">
    <location>
        <begin position="6"/>
        <end position="30"/>
    </location>
</feature>
<dbReference type="RefSeq" id="WP_086314552.1">
    <property type="nucleotide sequence ID" value="NZ_CP147244.1"/>
</dbReference>
<keyword evidence="1" id="KW-1133">Transmembrane helix</keyword>
<organism evidence="2 3">
    <name type="scientific">Candidatus Enterococcus palustris</name>
    <dbReference type="NCBI Taxonomy" id="1834189"/>
    <lineage>
        <taxon>Bacteria</taxon>
        <taxon>Bacillati</taxon>
        <taxon>Bacillota</taxon>
        <taxon>Bacilli</taxon>
        <taxon>Lactobacillales</taxon>
        <taxon>Enterococcaceae</taxon>
        <taxon>Enterococcus</taxon>
    </lineage>
</organism>
<accession>A0AAQ3W9E7</accession>
<dbReference type="EMBL" id="CP147244">
    <property type="protein sequence ID" value="WYK01007.1"/>
    <property type="molecule type" value="Genomic_DNA"/>
</dbReference>
<name>A0AAQ3W9E7_9ENTE</name>
<evidence type="ECO:0000256" key="1">
    <source>
        <dbReference type="SAM" id="Phobius"/>
    </source>
</evidence>
<protein>
    <submittedName>
        <fullName evidence="2">Uncharacterized protein</fullName>
    </submittedName>
</protein>
<dbReference type="AlphaFoldDB" id="A0AAQ3W9E7"/>
<reference evidence="2 3" key="2">
    <citation type="submission" date="2024-03" db="EMBL/GenBank/DDBJ databases">
        <title>The Genome Sequence of Enterococcus sp. DIV0205d.</title>
        <authorList>
            <consortium name="The Broad Institute Genomics Platform"/>
            <consortium name="The Broad Institute Microbial Omics Core"/>
            <consortium name="The Broad Institute Genomic Center for Infectious Diseases"/>
            <person name="Earl A."/>
            <person name="Manson A."/>
            <person name="Gilmore M."/>
            <person name="Schwartman J."/>
            <person name="Shea T."/>
            <person name="Abouelleil A."/>
            <person name="Cao P."/>
            <person name="Chapman S."/>
            <person name="Cusick C."/>
            <person name="Young S."/>
            <person name="Neafsey D."/>
            <person name="Nusbaum C."/>
            <person name="Birren B."/>
        </authorList>
    </citation>
    <scope>NUCLEOTIDE SEQUENCE [LARGE SCALE GENOMIC DNA]</scope>
    <source>
        <strain evidence="2 3">7F3_DIV0205</strain>
    </source>
</reference>
<dbReference type="Proteomes" id="UP000194948">
    <property type="component" value="Chromosome"/>
</dbReference>
<gene>
    <name evidence="2" type="ORF">A5821_002133</name>
</gene>
<evidence type="ECO:0000313" key="2">
    <source>
        <dbReference type="EMBL" id="WYK01007.1"/>
    </source>
</evidence>
<proteinExistence type="predicted"/>
<feature type="transmembrane region" description="Helical" evidence="1">
    <location>
        <begin position="71"/>
        <end position="88"/>
    </location>
</feature>
<keyword evidence="1" id="KW-0812">Transmembrane</keyword>
<sequence>MSILDWLFILMLSTSVLFLFFGLICLILSISKQKKFNSLKSKKIRNKQKKKKIKRMLSRIKKQQRKNTQTSLLLFVLAAATLSGGIYARHYQQTHLETEDANAIVQSYFLVEEIEKDLQGLSEGSDAGRVNEKLADMTSLMITYGNKNAFGGLSTDGQKKLNRYYALVREFGVNLSNRTLENLNDSTYVSNYLEDIKKIKKSQKQIFEVFKVNESALKQKK</sequence>
<keyword evidence="1" id="KW-0472">Membrane</keyword>
<keyword evidence="3" id="KW-1185">Reference proteome</keyword>
<evidence type="ECO:0000313" key="3">
    <source>
        <dbReference type="Proteomes" id="UP000194948"/>
    </source>
</evidence>
<reference evidence="3" key="1">
    <citation type="submission" date="2017-05" db="EMBL/GenBank/DDBJ databases">
        <title>The Genome Sequence of EEnterococcus faecalis 9F2_4866.</title>
        <authorList>
            <consortium name="The Broad Institute Genomics Platform"/>
            <consortium name="The Broad Institute Genomic Center for Infectious Diseases"/>
            <person name="Earl A."/>
            <person name="Manson A."/>
            <person name="Schwartman J."/>
            <person name="Gilmore M."/>
            <person name="Abouelleil A."/>
            <person name="Cao P."/>
            <person name="Chapman S."/>
            <person name="Cusick C."/>
            <person name="Shea T."/>
            <person name="Young S."/>
            <person name="Neafsey D."/>
            <person name="Nusbaum C."/>
            <person name="Birren B."/>
        </authorList>
    </citation>
    <scope>NUCLEOTIDE SEQUENCE [LARGE SCALE GENOMIC DNA]</scope>
    <source>
        <strain evidence="3">7F3_DIV0205</strain>
    </source>
</reference>